<dbReference type="RefSeq" id="WP_012119207.1">
    <property type="nucleotide sequence ID" value="NC_009767.1"/>
</dbReference>
<gene>
    <name evidence="2" type="ordered locus">Rcas_0651</name>
</gene>
<dbReference type="HOGENOM" id="CLU_2013550_0_0_0"/>
<evidence type="ECO:0000313" key="2">
    <source>
        <dbReference type="EMBL" id="ABU56776.1"/>
    </source>
</evidence>
<dbReference type="Proteomes" id="UP000000263">
    <property type="component" value="Chromosome"/>
</dbReference>
<feature type="region of interest" description="Disordered" evidence="1">
    <location>
        <begin position="102"/>
        <end position="123"/>
    </location>
</feature>
<protein>
    <submittedName>
        <fullName evidence="2">Uncharacterized protein</fullName>
    </submittedName>
</protein>
<keyword evidence="3" id="KW-1185">Reference proteome</keyword>
<reference evidence="2 3" key="1">
    <citation type="submission" date="2007-08" db="EMBL/GenBank/DDBJ databases">
        <title>Complete sequence of Roseiflexus castenholzii DSM 13941.</title>
        <authorList>
            <consortium name="US DOE Joint Genome Institute"/>
            <person name="Copeland A."/>
            <person name="Lucas S."/>
            <person name="Lapidus A."/>
            <person name="Barry K."/>
            <person name="Glavina del Rio T."/>
            <person name="Dalin E."/>
            <person name="Tice H."/>
            <person name="Pitluck S."/>
            <person name="Thompson L.S."/>
            <person name="Brettin T."/>
            <person name="Bruce D."/>
            <person name="Detter J.C."/>
            <person name="Han C."/>
            <person name="Tapia R."/>
            <person name="Schmutz J."/>
            <person name="Larimer F."/>
            <person name="Land M."/>
            <person name="Hauser L."/>
            <person name="Kyrpides N."/>
            <person name="Mikhailova N."/>
            <person name="Bryant D.A."/>
            <person name="Hanada S."/>
            <person name="Tsukatani Y."/>
            <person name="Richardson P."/>
        </authorList>
    </citation>
    <scope>NUCLEOTIDE SEQUENCE [LARGE SCALE GENOMIC DNA]</scope>
    <source>
        <strain evidence="3">DSM 13941 / HLO8</strain>
    </source>
</reference>
<dbReference type="AlphaFoldDB" id="A7NH29"/>
<accession>A7NH29</accession>
<name>A7NH29_ROSCS</name>
<organism evidence="2 3">
    <name type="scientific">Roseiflexus castenholzii (strain DSM 13941 / HLO8)</name>
    <dbReference type="NCBI Taxonomy" id="383372"/>
    <lineage>
        <taxon>Bacteria</taxon>
        <taxon>Bacillati</taxon>
        <taxon>Chloroflexota</taxon>
        <taxon>Chloroflexia</taxon>
        <taxon>Chloroflexales</taxon>
        <taxon>Roseiflexineae</taxon>
        <taxon>Roseiflexaceae</taxon>
        <taxon>Roseiflexus</taxon>
    </lineage>
</organism>
<dbReference type="EMBL" id="CP000804">
    <property type="protein sequence ID" value="ABU56776.1"/>
    <property type="molecule type" value="Genomic_DNA"/>
</dbReference>
<proteinExistence type="predicted"/>
<evidence type="ECO:0000256" key="1">
    <source>
        <dbReference type="SAM" id="MobiDB-lite"/>
    </source>
</evidence>
<evidence type="ECO:0000313" key="3">
    <source>
        <dbReference type="Proteomes" id="UP000000263"/>
    </source>
</evidence>
<sequence length="123" mass="12933">MRGRKSVCAVWRHLIVSVTPGSRPIRIDARATLLLEEEPRVRLAALSLSHKVAQRLCGGVEHACIAGAPFIVKEAFIPQAVDHSAIKARSIPRQSFLGTAGTGTSSLIAGTQPTAQPDGSVSG</sequence>
<dbReference type="KEGG" id="rca:Rcas_0651"/>